<evidence type="ECO:0000313" key="1">
    <source>
        <dbReference type="EMBL" id="OEJ16187.1"/>
    </source>
</evidence>
<reference evidence="1 2" key="1">
    <citation type="submission" date="2016-08" db="EMBL/GenBank/DDBJ databases">
        <title>Characterization and recognition of Brachyspira hampsonii sp. nov., a novel intestinal spirochete that is pathogenic to pigs.</title>
        <authorList>
            <person name="Mirajkar N."/>
            <person name="La T."/>
            <person name="Phillips N."/>
            <person name="Hampson D."/>
            <person name="Gebhart C."/>
        </authorList>
    </citation>
    <scope>NUCLEOTIDE SEQUENCE [LARGE SCALE GENOMIC DNA]</scope>
    <source>
        <strain evidence="1 2">P280/1</strain>
    </source>
</reference>
<evidence type="ECO:0000313" key="2">
    <source>
        <dbReference type="Proteomes" id="UP000095247"/>
    </source>
</evidence>
<proteinExistence type="predicted"/>
<accession>A0A1E5NJC0</accession>
<dbReference type="EMBL" id="MDCO01000001">
    <property type="protein sequence ID" value="OEJ16187.1"/>
    <property type="molecule type" value="Genomic_DNA"/>
</dbReference>
<name>A0A1E5NJC0_9SPIR</name>
<comment type="caution">
    <text evidence="1">The sequence shown here is derived from an EMBL/GenBank/DDBJ whole genome shotgun (WGS) entry which is preliminary data.</text>
</comment>
<organism evidence="1 2">
    <name type="scientific">Brachyspira hampsonii</name>
    <dbReference type="NCBI Taxonomy" id="1287055"/>
    <lineage>
        <taxon>Bacteria</taxon>
        <taxon>Pseudomonadati</taxon>
        <taxon>Spirochaetota</taxon>
        <taxon>Spirochaetia</taxon>
        <taxon>Brachyspirales</taxon>
        <taxon>Brachyspiraceae</taxon>
        <taxon>Brachyspira</taxon>
    </lineage>
</organism>
<sequence>MLGSFQINVIQKNKVSKELKDIFEEGTNLFGVHRELMLYLGEQVVNGINYAFISRSEVVIPNPTPYYELIIINVDGEGRTCLVETETILKASEFSIGGIVCSKEDEASIRIIDSTEAHDLLKLFDKGMHNVLGLDYEAELYLGQKIVRGGNYYYLAEAKNVENKTKSIKLVVINLFTDKVQVVEIKDIL</sequence>
<protein>
    <submittedName>
        <fullName evidence="1">Uncharacterized protein</fullName>
    </submittedName>
</protein>
<dbReference type="RefSeq" id="WP_069725636.1">
    <property type="nucleotide sequence ID" value="NZ_MDCO01000001.1"/>
</dbReference>
<dbReference type="AlphaFoldDB" id="A0A1E5NJC0"/>
<gene>
    <name evidence="1" type="ORF">BFL38_12180</name>
</gene>
<dbReference type="Proteomes" id="UP000095247">
    <property type="component" value="Unassembled WGS sequence"/>
</dbReference>